<reference evidence="3" key="1">
    <citation type="submission" date="2021-01" db="EMBL/GenBank/DDBJ databases">
        <authorList>
            <person name="Bezrukov I."/>
        </authorList>
    </citation>
    <scope>NUCLEOTIDE SEQUENCE</scope>
</reference>
<dbReference type="InterPro" id="IPR009605">
    <property type="entry name" value="DUF1216"/>
</dbReference>
<gene>
    <name evidence="3" type="ORF">AARE701A_LOCUS12265</name>
</gene>
<feature type="region of interest" description="Disordered" evidence="1">
    <location>
        <begin position="281"/>
        <end position="369"/>
    </location>
</feature>
<accession>A0A8S2ABM3</accession>
<protein>
    <recommendedName>
        <fullName evidence="2">DUF1216 domain-containing protein</fullName>
    </recommendedName>
</protein>
<sequence length="528" mass="58365">MFSYVEVKIEEAVRDLPRKGEDLRIVIQDNGGLSSMIGSKLANFIMLTNYLQLSYETRKLPLYEANYGWGPPVWVVSSVAPTLDKDSQGVEPLVTLHKENMLSFEQNQNSLHLLPISAHLKYKPSLPQIEDPKTVKDVEPYTVKVVMVFVADLEKECPKTSKFKAFFEKLRGFAKYVCPIRRRDQVDYDRDLKAKAGGVFKAISSFAIGKIREEIQEEKMEAINTFRFMKSVAAKIMGGRKKEESEETMKLTAEQQKEIKEGILKWETIITRITNTMVMSTTNSASGEESSVAKEGSSNNSKSSGSESKTDSSSGEESNVGKEGSSNNNKSSAKGESENSSSKTAGGSSNVEASQSSSVTVTQVEEETSKDVSTFIMNLEKKCPQKEEFKVFFEQLKGTMIAPRKERKGLFTRIKSAAGKLSGAMAVMRSRIGSKSAEVKKNMEAYQEQVMTTLQELDTIHSQIVSQNKGKSSMTCTPAQQMQIKQTITKWEKVTTQFVEVAVQSESQSSASSSSSSSSSSSGKMQAN</sequence>
<dbReference type="EMBL" id="LR999455">
    <property type="protein sequence ID" value="CAE6072417.1"/>
    <property type="molecule type" value="Genomic_DNA"/>
</dbReference>
<dbReference type="InterPro" id="IPR023213">
    <property type="entry name" value="CAT-like_dom_sf"/>
</dbReference>
<organism evidence="3 4">
    <name type="scientific">Arabidopsis arenosa</name>
    <name type="common">Sand rock-cress</name>
    <name type="synonym">Cardaminopsis arenosa</name>
    <dbReference type="NCBI Taxonomy" id="38785"/>
    <lineage>
        <taxon>Eukaryota</taxon>
        <taxon>Viridiplantae</taxon>
        <taxon>Streptophyta</taxon>
        <taxon>Embryophyta</taxon>
        <taxon>Tracheophyta</taxon>
        <taxon>Spermatophyta</taxon>
        <taxon>Magnoliopsida</taxon>
        <taxon>eudicotyledons</taxon>
        <taxon>Gunneridae</taxon>
        <taxon>Pentapetalae</taxon>
        <taxon>rosids</taxon>
        <taxon>malvids</taxon>
        <taxon>Brassicales</taxon>
        <taxon>Brassicaceae</taxon>
        <taxon>Camelineae</taxon>
        <taxon>Arabidopsis</taxon>
    </lineage>
</organism>
<dbReference type="Pfam" id="PF06746">
    <property type="entry name" value="DUF1216"/>
    <property type="match status" value="2"/>
</dbReference>
<dbReference type="PANTHER" id="PTHR31607">
    <property type="entry name" value="DUF1216 DOMAIN-CONTAINING PROTEIN-RELATED"/>
    <property type="match status" value="1"/>
</dbReference>
<feature type="domain" description="DUF1216" evidence="2">
    <location>
        <begin position="392"/>
        <end position="520"/>
    </location>
</feature>
<evidence type="ECO:0000313" key="3">
    <source>
        <dbReference type="EMBL" id="CAE6072417.1"/>
    </source>
</evidence>
<evidence type="ECO:0000259" key="2">
    <source>
        <dbReference type="Pfam" id="PF06746"/>
    </source>
</evidence>
<feature type="region of interest" description="Disordered" evidence="1">
    <location>
        <begin position="504"/>
        <end position="528"/>
    </location>
</feature>
<evidence type="ECO:0000256" key="1">
    <source>
        <dbReference type="SAM" id="MobiDB-lite"/>
    </source>
</evidence>
<feature type="domain" description="DUF1216" evidence="2">
    <location>
        <begin position="166"/>
        <end position="293"/>
    </location>
</feature>
<keyword evidence="4" id="KW-1185">Reference proteome</keyword>
<feature type="compositionally biased region" description="Low complexity" evidence="1">
    <location>
        <begin position="294"/>
        <end position="363"/>
    </location>
</feature>
<dbReference type="Pfam" id="PF02458">
    <property type="entry name" value="Transferase"/>
    <property type="match status" value="1"/>
</dbReference>
<dbReference type="PANTHER" id="PTHR31607:SF34">
    <property type="entry name" value="OF RNA POLYMERASE II TRANSCRIPTION SUBUNIT-LIKE PROTEIN, PUTATIVE (DUF1216)-RELATED"/>
    <property type="match status" value="1"/>
</dbReference>
<dbReference type="AlphaFoldDB" id="A0A8S2ABM3"/>
<feature type="compositionally biased region" description="Low complexity" evidence="1">
    <location>
        <begin position="504"/>
        <end position="522"/>
    </location>
</feature>
<evidence type="ECO:0000313" key="4">
    <source>
        <dbReference type="Proteomes" id="UP000682877"/>
    </source>
</evidence>
<proteinExistence type="predicted"/>
<dbReference type="Proteomes" id="UP000682877">
    <property type="component" value="Chromosome 5"/>
</dbReference>
<dbReference type="Gene3D" id="3.30.559.10">
    <property type="entry name" value="Chloramphenicol acetyltransferase-like domain"/>
    <property type="match status" value="1"/>
</dbReference>
<name>A0A8S2ABM3_ARAAE</name>